<proteinExistence type="predicted"/>
<reference evidence="1" key="1">
    <citation type="submission" date="2020-01" db="EMBL/GenBank/DDBJ databases">
        <authorList>
            <person name="Mishra B."/>
        </authorList>
    </citation>
    <scope>NUCLEOTIDE SEQUENCE [LARGE SCALE GENOMIC DNA]</scope>
</reference>
<comment type="caution">
    <text evidence="1">The sequence shown here is derived from an EMBL/GenBank/DDBJ whole genome shotgun (WGS) entry which is preliminary data.</text>
</comment>
<evidence type="ECO:0000313" key="2">
    <source>
        <dbReference type="Proteomes" id="UP000467841"/>
    </source>
</evidence>
<dbReference type="Proteomes" id="UP000467841">
    <property type="component" value="Unassembled WGS sequence"/>
</dbReference>
<keyword evidence="2" id="KW-1185">Reference proteome</keyword>
<name>A0A6D2K042_9BRAS</name>
<protein>
    <recommendedName>
        <fullName evidence="3">Reverse transcriptase domain-containing protein</fullName>
    </recommendedName>
</protein>
<gene>
    <name evidence="1" type="ORF">MERR_LOCUS32821</name>
</gene>
<dbReference type="PANTHER" id="PTHR33067:SF31">
    <property type="entry name" value="RNA-DIRECTED DNA POLYMERASE"/>
    <property type="match status" value="1"/>
</dbReference>
<dbReference type="EMBL" id="CACVBM020001325">
    <property type="protein sequence ID" value="CAA7045586.1"/>
    <property type="molecule type" value="Genomic_DNA"/>
</dbReference>
<accession>A0A6D2K042</accession>
<sequence length="137" mass="15512">MIGKCFIPADFVVLELDQEPRDPLILGRPFLATAGAIIDVKGGKIDLHLGDLVMKFQIDKTLEKPTIDGFSFLVDNLSEVSEGVYEELIMDDPLEVALTRVEKEGGYFSREARDIANHSITRRRTRTSSLCWSWRKK</sequence>
<dbReference type="OrthoDB" id="1744168at2759"/>
<dbReference type="PANTHER" id="PTHR33067">
    <property type="entry name" value="RNA-DIRECTED DNA POLYMERASE-RELATED"/>
    <property type="match status" value="1"/>
</dbReference>
<dbReference type="AlphaFoldDB" id="A0A6D2K042"/>
<evidence type="ECO:0000313" key="1">
    <source>
        <dbReference type="EMBL" id="CAA7045586.1"/>
    </source>
</evidence>
<dbReference type="InterPro" id="IPR021109">
    <property type="entry name" value="Peptidase_aspartic_dom_sf"/>
</dbReference>
<evidence type="ECO:0008006" key="3">
    <source>
        <dbReference type="Google" id="ProtNLM"/>
    </source>
</evidence>
<dbReference type="Gene3D" id="2.40.70.10">
    <property type="entry name" value="Acid Proteases"/>
    <property type="match status" value="1"/>
</dbReference>
<organism evidence="1 2">
    <name type="scientific">Microthlaspi erraticum</name>
    <dbReference type="NCBI Taxonomy" id="1685480"/>
    <lineage>
        <taxon>Eukaryota</taxon>
        <taxon>Viridiplantae</taxon>
        <taxon>Streptophyta</taxon>
        <taxon>Embryophyta</taxon>
        <taxon>Tracheophyta</taxon>
        <taxon>Spermatophyta</taxon>
        <taxon>Magnoliopsida</taxon>
        <taxon>eudicotyledons</taxon>
        <taxon>Gunneridae</taxon>
        <taxon>Pentapetalae</taxon>
        <taxon>rosids</taxon>
        <taxon>malvids</taxon>
        <taxon>Brassicales</taxon>
        <taxon>Brassicaceae</taxon>
        <taxon>Coluteocarpeae</taxon>
        <taxon>Microthlaspi</taxon>
    </lineage>
</organism>